<keyword evidence="1" id="KW-0472">Membrane</keyword>
<feature type="transmembrane region" description="Helical" evidence="1">
    <location>
        <begin position="227"/>
        <end position="247"/>
    </location>
</feature>
<keyword evidence="4" id="KW-1185">Reference proteome</keyword>
<feature type="transmembrane region" description="Helical" evidence="1">
    <location>
        <begin position="114"/>
        <end position="132"/>
    </location>
</feature>
<dbReference type="OrthoDB" id="3020506at2759"/>
<gene>
    <name evidence="3" type="ORF">BDP27DRAFT_1331044</name>
</gene>
<organism evidence="3 4">
    <name type="scientific">Rhodocollybia butyracea</name>
    <dbReference type="NCBI Taxonomy" id="206335"/>
    <lineage>
        <taxon>Eukaryota</taxon>
        <taxon>Fungi</taxon>
        <taxon>Dikarya</taxon>
        <taxon>Basidiomycota</taxon>
        <taxon>Agaricomycotina</taxon>
        <taxon>Agaricomycetes</taxon>
        <taxon>Agaricomycetidae</taxon>
        <taxon>Agaricales</taxon>
        <taxon>Marasmiineae</taxon>
        <taxon>Omphalotaceae</taxon>
        <taxon>Rhodocollybia</taxon>
    </lineage>
</organism>
<feature type="domain" description="DUF6533" evidence="2">
    <location>
        <begin position="12"/>
        <end position="52"/>
    </location>
</feature>
<protein>
    <recommendedName>
        <fullName evidence="2">DUF6533 domain-containing protein</fullName>
    </recommendedName>
</protein>
<dbReference type="EMBL" id="JADNRY010000092">
    <property type="protein sequence ID" value="KAF9066153.1"/>
    <property type="molecule type" value="Genomic_DNA"/>
</dbReference>
<dbReference type="InterPro" id="IPR045340">
    <property type="entry name" value="DUF6533"/>
</dbReference>
<dbReference type="Proteomes" id="UP000772434">
    <property type="component" value="Unassembled WGS sequence"/>
</dbReference>
<feature type="transmembrane region" description="Helical" evidence="1">
    <location>
        <begin position="48"/>
        <end position="66"/>
    </location>
</feature>
<feature type="transmembrane region" description="Helical" evidence="1">
    <location>
        <begin position="87"/>
        <end position="108"/>
    </location>
</feature>
<dbReference type="Pfam" id="PF20151">
    <property type="entry name" value="DUF6533"/>
    <property type="match status" value="1"/>
</dbReference>
<keyword evidence="1" id="KW-1133">Transmembrane helix</keyword>
<evidence type="ECO:0000313" key="3">
    <source>
        <dbReference type="EMBL" id="KAF9066153.1"/>
    </source>
</evidence>
<name>A0A9P5U5V2_9AGAR</name>
<feature type="transmembrane region" description="Helical" evidence="1">
    <location>
        <begin position="201"/>
        <end position="221"/>
    </location>
</feature>
<keyword evidence="1" id="KW-0812">Transmembrane</keyword>
<accession>A0A9P5U5V2</accession>
<sequence length="314" mass="35376">MHVQLIAAVLGLVATGCDIALTRREEVLYMWRKPLRITFVRCLFVFTRYLPVAIHIIDVIFVSMWMDGTEQVPAEVYCMRITIFRYFACYSMMMLLELALMLRVFALYERSRAIGVFLLFLLISRIAGAVYSMQRAVQFGKITFIGHCLPAFTFNHAMNPILVLIYGELAIQLLILALVMKRTIWDLRQYSHSLFSVLNRDGLIVFGAMGVAMIAIGVGTVKKGDGNAFIFPLFISFVSAAGCHTILNLQKLGSDANLSEQKKDLELTTFDVMDLTAWDERTFQAVDYLPDSLEDGIVTMHKLSCSSTDASQCT</sequence>
<proteinExistence type="predicted"/>
<dbReference type="AlphaFoldDB" id="A0A9P5U5V2"/>
<evidence type="ECO:0000313" key="4">
    <source>
        <dbReference type="Proteomes" id="UP000772434"/>
    </source>
</evidence>
<feature type="transmembrane region" description="Helical" evidence="1">
    <location>
        <begin position="161"/>
        <end position="180"/>
    </location>
</feature>
<evidence type="ECO:0000256" key="1">
    <source>
        <dbReference type="SAM" id="Phobius"/>
    </source>
</evidence>
<comment type="caution">
    <text evidence="3">The sequence shown here is derived from an EMBL/GenBank/DDBJ whole genome shotgun (WGS) entry which is preliminary data.</text>
</comment>
<reference evidence="3" key="1">
    <citation type="submission" date="2020-11" db="EMBL/GenBank/DDBJ databases">
        <authorList>
            <consortium name="DOE Joint Genome Institute"/>
            <person name="Ahrendt S."/>
            <person name="Riley R."/>
            <person name="Andreopoulos W."/>
            <person name="Labutti K."/>
            <person name="Pangilinan J."/>
            <person name="Ruiz-Duenas F.J."/>
            <person name="Barrasa J.M."/>
            <person name="Sanchez-Garcia M."/>
            <person name="Camarero S."/>
            <person name="Miyauchi S."/>
            <person name="Serrano A."/>
            <person name="Linde D."/>
            <person name="Babiker R."/>
            <person name="Drula E."/>
            <person name="Ayuso-Fernandez I."/>
            <person name="Pacheco R."/>
            <person name="Padilla G."/>
            <person name="Ferreira P."/>
            <person name="Barriuso J."/>
            <person name="Kellner H."/>
            <person name="Castanera R."/>
            <person name="Alfaro M."/>
            <person name="Ramirez L."/>
            <person name="Pisabarro A.G."/>
            <person name="Kuo A."/>
            <person name="Tritt A."/>
            <person name="Lipzen A."/>
            <person name="He G."/>
            <person name="Yan M."/>
            <person name="Ng V."/>
            <person name="Cullen D."/>
            <person name="Martin F."/>
            <person name="Rosso M.-N."/>
            <person name="Henrissat B."/>
            <person name="Hibbett D."/>
            <person name="Martinez A.T."/>
            <person name="Grigoriev I.V."/>
        </authorList>
    </citation>
    <scope>NUCLEOTIDE SEQUENCE</scope>
    <source>
        <strain evidence="3">AH 40177</strain>
    </source>
</reference>
<evidence type="ECO:0000259" key="2">
    <source>
        <dbReference type="Pfam" id="PF20151"/>
    </source>
</evidence>